<dbReference type="KEGG" id="mmj:MSMAS_0784"/>
<sequence length="84" mass="9962">MSEIECSATKDENYEKKRNLKAKPVIANYFPGTSPLPLFFIERNNLNKEEFSLLKRHWKMFRKNFPVAGILYSNGRPFIWHESP</sequence>
<protein>
    <submittedName>
        <fullName evidence="1">Uncharacterized protein</fullName>
    </submittedName>
</protein>
<organism evidence="1 2">
    <name type="scientific">Methanosarcina mazei S-6</name>
    <dbReference type="NCBI Taxonomy" id="213585"/>
    <lineage>
        <taxon>Archaea</taxon>
        <taxon>Methanobacteriati</taxon>
        <taxon>Methanobacteriota</taxon>
        <taxon>Stenosarchaea group</taxon>
        <taxon>Methanomicrobia</taxon>
        <taxon>Methanosarcinales</taxon>
        <taxon>Methanosarcinaceae</taxon>
        <taxon>Methanosarcina</taxon>
    </lineage>
</organism>
<dbReference type="Proteomes" id="UP000033097">
    <property type="component" value="Chromosome"/>
</dbReference>
<reference evidence="1 2" key="1">
    <citation type="submission" date="2014-07" db="EMBL/GenBank/DDBJ databases">
        <title>Methanogenic archaea and the global carbon cycle.</title>
        <authorList>
            <person name="Henriksen J.R."/>
            <person name="Luke J."/>
            <person name="Reinhart S."/>
            <person name="Benedict M.N."/>
            <person name="Youngblut N.D."/>
            <person name="Metcalf M.E."/>
            <person name="Whitaker R.J."/>
            <person name="Metcalf W.W."/>
        </authorList>
    </citation>
    <scope>NUCLEOTIDE SEQUENCE [LARGE SCALE GENOMIC DNA]</scope>
    <source>
        <strain evidence="1 2">S-6</strain>
    </source>
</reference>
<dbReference type="AlphaFoldDB" id="A0A0E3RID9"/>
<dbReference type="HOGENOM" id="CLU_169414_0_0_2"/>
<name>A0A0E3RID9_METMZ</name>
<proteinExistence type="predicted"/>
<accession>A0A0E3RID9</accession>
<dbReference type="EMBL" id="CP009512">
    <property type="protein sequence ID" value="AKB63980.1"/>
    <property type="molecule type" value="Genomic_DNA"/>
</dbReference>
<evidence type="ECO:0000313" key="1">
    <source>
        <dbReference type="EMBL" id="AKB63980.1"/>
    </source>
</evidence>
<evidence type="ECO:0000313" key="2">
    <source>
        <dbReference type="Proteomes" id="UP000033097"/>
    </source>
</evidence>
<dbReference type="PATRIC" id="fig|213585.10.peg.971"/>
<gene>
    <name evidence="1" type="ORF">MSMAS_0784</name>
</gene>